<dbReference type="AlphaFoldDB" id="A0A133PVH7"/>
<evidence type="ECO:0000313" key="2">
    <source>
        <dbReference type="Proteomes" id="UP000070533"/>
    </source>
</evidence>
<organism evidence="1 2">
    <name type="scientific">Prevotella corporis</name>
    <dbReference type="NCBI Taxonomy" id="28128"/>
    <lineage>
        <taxon>Bacteria</taxon>
        <taxon>Pseudomonadati</taxon>
        <taxon>Bacteroidota</taxon>
        <taxon>Bacteroidia</taxon>
        <taxon>Bacteroidales</taxon>
        <taxon>Prevotellaceae</taxon>
        <taxon>Prevotella</taxon>
    </lineage>
</organism>
<evidence type="ECO:0000313" key="1">
    <source>
        <dbReference type="EMBL" id="KXA33389.1"/>
    </source>
</evidence>
<reference evidence="2" key="1">
    <citation type="submission" date="2016-01" db="EMBL/GenBank/DDBJ databases">
        <authorList>
            <person name="Mitreva M."/>
            <person name="Pepin K.H."/>
            <person name="Mihindukulasuriya K.A."/>
            <person name="Fulton R."/>
            <person name="Fronick C."/>
            <person name="O'Laughlin M."/>
            <person name="Miner T."/>
            <person name="Herter B."/>
            <person name="Rosa B.A."/>
            <person name="Cordes M."/>
            <person name="Tomlinson C."/>
            <person name="Wollam A."/>
            <person name="Palsikar V.B."/>
            <person name="Mardis E.R."/>
            <person name="Wilson R.K."/>
        </authorList>
    </citation>
    <scope>NUCLEOTIDE SEQUENCE [LARGE SCALE GENOMIC DNA]</scope>
    <source>
        <strain evidence="2">MJR7716</strain>
    </source>
</reference>
<name>A0A133PVH7_9BACT</name>
<accession>A0A133PVH7</accession>
<proteinExistence type="predicted"/>
<gene>
    <name evidence="1" type="ORF">HMPREF3226_02456</name>
</gene>
<keyword evidence="2" id="KW-1185">Reference proteome</keyword>
<dbReference type="Proteomes" id="UP000070533">
    <property type="component" value="Unassembled WGS sequence"/>
</dbReference>
<dbReference type="EMBL" id="LRQG01000222">
    <property type="protein sequence ID" value="KXA33389.1"/>
    <property type="molecule type" value="Genomic_DNA"/>
</dbReference>
<protein>
    <submittedName>
        <fullName evidence="1">Uncharacterized protein</fullName>
    </submittedName>
</protein>
<sequence>MLAKHPFHNLPSLSNRQIMLLRAACDFARQSFRISVNINN</sequence>
<comment type="caution">
    <text evidence="1">The sequence shown here is derived from an EMBL/GenBank/DDBJ whole genome shotgun (WGS) entry which is preliminary data.</text>
</comment>